<evidence type="ECO:0000256" key="5">
    <source>
        <dbReference type="ARBA" id="ARBA00022692"/>
    </source>
</evidence>
<keyword evidence="8" id="KW-0406">Ion transport</keyword>
<evidence type="ECO:0000256" key="10">
    <source>
        <dbReference type="ARBA" id="ARBA00034269"/>
    </source>
</evidence>
<comment type="caution">
    <text evidence="13">The sequence shown here is derived from an EMBL/GenBank/DDBJ whole genome shotgun (WGS) entry which is preliminary data.</text>
</comment>
<protein>
    <submittedName>
        <fullName evidence="13">Magnesium and cobalt transport protein CorA</fullName>
    </submittedName>
</protein>
<evidence type="ECO:0000256" key="1">
    <source>
        <dbReference type="ARBA" id="ARBA00004651"/>
    </source>
</evidence>
<evidence type="ECO:0000256" key="2">
    <source>
        <dbReference type="ARBA" id="ARBA00009765"/>
    </source>
</evidence>
<dbReference type="GO" id="GO:0015095">
    <property type="term" value="F:magnesium ion transmembrane transporter activity"/>
    <property type="evidence" value="ECO:0007669"/>
    <property type="project" value="TreeGrafter"/>
</dbReference>
<dbReference type="PANTHER" id="PTHR46494:SF1">
    <property type="entry name" value="CORA FAMILY METAL ION TRANSPORTER (EUROFUNG)"/>
    <property type="match status" value="1"/>
</dbReference>
<dbReference type="SUPFAM" id="SSF144083">
    <property type="entry name" value="Magnesium transport protein CorA, transmembrane region"/>
    <property type="match status" value="1"/>
</dbReference>
<keyword evidence="4" id="KW-1003">Cell membrane</keyword>
<keyword evidence="14" id="KW-1185">Reference proteome</keyword>
<feature type="transmembrane region" description="Helical" evidence="12">
    <location>
        <begin position="268"/>
        <end position="287"/>
    </location>
</feature>
<dbReference type="GO" id="GO:0000287">
    <property type="term" value="F:magnesium ion binding"/>
    <property type="evidence" value="ECO:0007669"/>
    <property type="project" value="TreeGrafter"/>
</dbReference>
<organism evidence="13 14">
    <name type="scientific">Lautropia dentalis</name>
    <dbReference type="NCBI Taxonomy" id="2490857"/>
    <lineage>
        <taxon>Bacteria</taxon>
        <taxon>Pseudomonadati</taxon>
        <taxon>Pseudomonadota</taxon>
        <taxon>Betaproteobacteria</taxon>
        <taxon>Burkholderiales</taxon>
        <taxon>Burkholderiaceae</taxon>
        <taxon>Lautropia</taxon>
    </lineage>
</organism>
<dbReference type="AlphaFoldDB" id="A0A3R8T189"/>
<keyword evidence="3" id="KW-0813">Transport</keyword>
<dbReference type="InterPro" id="IPR045861">
    <property type="entry name" value="CorA_cytoplasmic_dom"/>
</dbReference>
<evidence type="ECO:0000313" key="14">
    <source>
        <dbReference type="Proteomes" id="UP000270261"/>
    </source>
</evidence>
<dbReference type="CDD" id="cd12830">
    <property type="entry name" value="MtCorA-like"/>
    <property type="match status" value="1"/>
</dbReference>
<gene>
    <name evidence="13" type="ORF">EHV23_11940</name>
</gene>
<evidence type="ECO:0000256" key="3">
    <source>
        <dbReference type="ARBA" id="ARBA00022448"/>
    </source>
</evidence>
<accession>A0A3R8T189</accession>
<dbReference type="OrthoDB" id="9803416at2"/>
<dbReference type="GO" id="GO:0005886">
    <property type="term" value="C:plasma membrane"/>
    <property type="evidence" value="ECO:0007669"/>
    <property type="project" value="UniProtKB-SubCell"/>
</dbReference>
<keyword evidence="9 12" id="KW-0472">Membrane</keyword>
<sequence length="325" mass="37194">MIIQCTTYQDGKRLADIDVSALPNALRNPDLFTWVALKDPEPAEVLMMQEIFDLPELAVEDTLHGGQRPKAEEYHGLLFISLKVVEQDGGEIHYGDLYVFMNQHFLLSVRNGVRRGFADVRTRAEREPELMKQGAAFVLYALADAVVDRFMPVADGLEDQLEAIETEIFHKQPTREMMLRLHSMKQDVTELRHALPTVPTVRDEVFVRQYARHQSHRGDGLQDYFRDVHDHLQRIGQSLDNVRDGILMAMQVNMSLIGLEQSEVSKKLAAWAAIFAMMTTLAGIWGMNFENMPELKWPLGYPMALLLMAAIGLILYRRFRKVGWL</sequence>
<evidence type="ECO:0000256" key="6">
    <source>
        <dbReference type="ARBA" id="ARBA00022842"/>
    </source>
</evidence>
<dbReference type="EMBL" id="RRUE01000002">
    <property type="protein sequence ID" value="RRN44086.1"/>
    <property type="molecule type" value="Genomic_DNA"/>
</dbReference>
<name>A0A3R8T189_9BURK</name>
<evidence type="ECO:0000256" key="8">
    <source>
        <dbReference type="ARBA" id="ARBA00023065"/>
    </source>
</evidence>
<dbReference type="Gene3D" id="3.30.460.20">
    <property type="entry name" value="CorA soluble domain-like"/>
    <property type="match status" value="1"/>
</dbReference>
<keyword evidence="7 12" id="KW-1133">Transmembrane helix</keyword>
<dbReference type="Proteomes" id="UP000270261">
    <property type="component" value="Unassembled WGS sequence"/>
</dbReference>
<dbReference type="RefSeq" id="WP_125096280.1">
    <property type="nucleotide sequence ID" value="NZ_RRUE01000002.1"/>
</dbReference>
<feature type="transmembrane region" description="Helical" evidence="12">
    <location>
        <begin position="299"/>
        <end position="316"/>
    </location>
</feature>
<evidence type="ECO:0000256" key="9">
    <source>
        <dbReference type="ARBA" id="ARBA00023136"/>
    </source>
</evidence>
<keyword evidence="5 12" id="KW-0812">Transmembrane</keyword>
<dbReference type="GO" id="GO:0015087">
    <property type="term" value="F:cobalt ion transmembrane transporter activity"/>
    <property type="evidence" value="ECO:0007669"/>
    <property type="project" value="TreeGrafter"/>
</dbReference>
<evidence type="ECO:0000256" key="11">
    <source>
        <dbReference type="ARBA" id="ARBA00045497"/>
    </source>
</evidence>
<comment type="similarity">
    <text evidence="2">Belongs to the CorA metal ion transporter (MIT) (TC 1.A.35) family.</text>
</comment>
<dbReference type="InterPro" id="IPR002523">
    <property type="entry name" value="MgTranspt_CorA/ZnTranspt_ZntB"/>
</dbReference>
<dbReference type="FunFam" id="1.20.58.340:FF:000004">
    <property type="entry name" value="Magnesium transport protein CorA"/>
    <property type="match status" value="1"/>
</dbReference>
<dbReference type="InterPro" id="IPR045863">
    <property type="entry name" value="CorA_TM1_TM2"/>
</dbReference>
<evidence type="ECO:0000256" key="4">
    <source>
        <dbReference type="ARBA" id="ARBA00022475"/>
    </source>
</evidence>
<keyword evidence="6" id="KW-0460">Magnesium</keyword>
<comment type="catalytic activity">
    <reaction evidence="10">
        <text>Mg(2+)(in) = Mg(2+)(out)</text>
        <dbReference type="Rhea" id="RHEA:29827"/>
        <dbReference type="ChEBI" id="CHEBI:18420"/>
    </reaction>
</comment>
<evidence type="ECO:0000256" key="7">
    <source>
        <dbReference type="ARBA" id="ARBA00022989"/>
    </source>
</evidence>
<comment type="subcellular location">
    <subcellularLocation>
        <location evidence="1">Cell membrane</location>
        <topology evidence="1">Multi-pass membrane protein</topology>
    </subcellularLocation>
</comment>
<evidence type="ECO:0000256" key="12">
    <source>
        <dbReference type="SAM" id="Phobius"/>
    </source>
</evidence>
<dbReference type="SUPFAM" id="SSF143865">
    <property type="entry name" value="CorA soluble domain-like"/>
    <property type="match status" value="1"/>
</dbReference>
<evidence type="ECO:0000313" key="13">
    <source>
        <dbReference type="EMBL" id="RRN44086.1"/>
    </source>
</evidence>
<dbReference type="Gene3D" id="1.20.58.340">
    <property type="entry name" value="Magnesium transport protein CorA, transmembrane region"/>
    <property type="match status" value="2"/>
</dbReference>
<dbReference type="PANTHER" id="PTHR46494">
    <property type="entry name" value="CORA FAMILY METAL ION TRANSPORTER (EUROFUNG)"/>
    <property type="match status" value="1"/>
</dbReference>
<comment type="function">
    <text evidence="11">Mediates influx of magnesium ions. Alternates between open and closed states. Activated by low cytoplasmic Mg(2+) levels. Inactive when cytoplasmic Mg(2+) levels are high.</text>
</comment>
<dbReference type="Pfam" id="PF01544">
    <property type="entry name" value="CorA"/>
    <property type="match status" value="1"/>
</dbReference>
<proteinExistence type="inferred from homology"/>
<dbReference type="GO" id="GO:0050897">
    <property type="term" value="F:cobalt ion binding"/>
    <property type="evidence" value="ECO:0007669"/>
    <property type="project" value="TreeGrafter"/>
</dbReference>
<reference evidence="13 14" key="1">
    <citation type="submission" date="2018-11" db="EMBL/GenBank/DDBJ databases">
        <title>Genome sequencing of Lautropia sp. KCOM 2505 (= ChDC F240).</title>
        <authorList>
            <person name="Kook J.-K."/>
            <person name="Park S.-N."/>
            <person name="Lim Y.K."/>
        </authorList>
    </citation>
    <scope>NUCLEOTIDE SEQUENCE [LARGE SCALE GENOMIC DNA]</scope>
    <source>
        <strain evidence="13 14">KCOM 2505</strain>
    </source>
</reference>